<keyword evidence="6" id="KW-0408">Iron</keyword>
<dbReference type="InterPro" id="IPR036396">
    <property type="entry name" value="Cyt_P450_sf"/>
</dbReference>
<keyword evidence="4" id="KW-0479">Metal-binding</keyword>
<dbReference type="Gene3D" id="1.10.630.10">
    <property type="entry name" value="Cytochrome P450"/>
    <property type="match status" value="1"/>
</dbReference>
<dbReference type="PANTHER" id="PTHR24279:SF124">
    <property type="entry name" value="1,25-DIHYDROXYVITAMIN D(3) 24-HYDROXYLASE, MITOCHONDRIAL"/>
    <property type="match status" value="1"/>
</dbReference>
<evidence type="ECO:0000256" key="3">
    <source>
        <dbReference type="ARBA" id="ARBA00022617"/>
    </source>
</evidence>
<evidence type="ECO:0000313" key="9">
    <source>
        <dbReference type="Proteomes" id="UP001162483"/>
    </source>
</evidence>
<name>A0ABN9H668_9NEOB</name>
<evidence type="ECO:0000256" key="4">
    <source>
        <dbReference type="ARBA" id="ARBA00022723"/>
    </source>
</evidence>
<comment type="similarity">
    <text evidence="2">Belongs to the cytochrome P450 family.</text>
</comment>
<comment type="cofactor">
    <cofactor evidence="1">
        <name>heme</name>
        <dbReference type="ChEBI" id="CHEBI:30413"/>
    </cofactor>
</comment>
<dbReference type="Pfam" id="PF00067">
    <property type="entry name" value="p450"/>
    <property type="match status" value="1"/>
</dbReference>
<dbReference type="PANTHER" id="PTHR24279">
    <property type="entry name" value="CYTOCHROME P450"/>
    <property type="match status" value="1"/>
</dbReference>
<evidence type="ECO:0000256" key="6">
    <source>
        <dbReference type="ARBA" id="ARBA00023004"/>
    </source>
</evidence>
<evidence type="ECO:0000256" key="5">
    <source>
        <dbReference type="ARBA" id="ARBA00023002"/>
    </source>
</evidence>
<comment type="caution">
    <text evidence="8">The sequence shown here is derived from an EMBL/GenBank/DDBJ whole genome shotgun (WGS) entry which is preliminary data.</text>
</comment>
<evidence type="ECO:0000313" key="8">
    <source>
        <dbReference type="EMBL" id="CAI9616178.1"/>
    </source>
</evidence>
<keyword evidence="7" id="KW-0503">Monooxygenase</keyword>
<evidence type="ECO:0008006" key="10">
    <source>
        <dbReference type="Google" id="ProtNLM"/>
    </source>
</evidence>
<evidence type="ECO:0000256" key="7">
    <source>
        <dbReference type="ARBA" id="ARBA00023033"/>
    </source>
</evidence>
<dbReference type="InterPro" id="IPR050479">
    <property type="entry name" value="CYP11_CYP27_families"/>
</dbReference>
<evidence type="ECO:0000256" key="2">
    <source>
        <dbReference type="ARBA" id="ARBA00010617"/>
    </source>
</evidence>
<sequence>MPEILLHKAFFHTLPKCVSLAKAPLPFCKIPGPVDLPGIGSFLNILWNGGLQNQHEVMLKYHQQFGGVFKMNLGIFKSVQIGDPTLVEILLRKEAMYPKRMEIKPWKIYREYRGEEYGLLTLEGEEWHNMRKTVQGHLMRPKEIAKMDVKINEVLKILSNT</sequence>
<protein>
    <recommendedName>
        <fullName evidence="10">Cytochrome P450</fullName>
    </recommendedName>
</protein>
<keyword evidence="5" id="KW-0560">Oxidoreductase</keyword>
<organism evidence="8 9">
    <name type="scientific">Staurois parvus</name>
    <dbReference type="NCBI Taxonomy" id="386267"/>
    <lineage>
        <taxon>Eukaryota</taxon>
        <taxon>Metazoa</taxon>
        <taxon>Chordata</taxon>
        <taxon>Craniata</taxon>
        <taxon>Vertebrata</taxon>
        <taxon>Euteleostomi</taxon>
        <taxon>Amphibia</taxon>
        <taxon>Batrachia</taxon>
        <taxon>Anura</taxon>
        <taxon>Neobatrachia</taxon>
        <taxon>Ranoidea</taxon>
        <taxon>Ranidae</taxon>
        <taxon>Staurois</taxon>
    </lineage>
</organism>
<proteinExistence type="inferred from homology"/>
<gene>
    <name evidence="8" type="ORF">SPARVUS_LOCUS15339065</name>
</gene>
<keyword evidence="9" id="KW-1185">Reference proteome</keyword>
<dbReference type="InterPro" id="IPR001128">
    <property type="entry name" value="Cyt_P450"/>
</dbReference>
<evidence type="ECO:0000256" key="1">
    <source>
        <dbReference type="ARBA" id="ARBA00001971"/>
    </source>
</evidence>
<accession>A0ABN9H668</accession>
<dbReference type="EMBL" id="CATNWA010020002">
    <property type="protein sequence ID" value="CAI9616178.1"/>
    <property type="molecule type" value="Genomic_DNA"/>
</dbReference>
<dbReference type="Proteomes" id="UP001162483">
    <property type="component" value="Unassembled WGS sequence"/>
</dbReference>
<keyword evidence="3" id="KW-0349">Heme</keyword>
<dbReference type="SUPFAM" id="SSF48264">
    <property type="entry name" value="Cytochrome P450"/>
    <property type="match status" value="1"/>
</dbReference>
<reference evidence="8" key="1">
    <citation type="submission" date="2023-05" db="EMBL/GenBank/DDBJ databases">
        <authorList>
            <person name="Stuckert A."/>
        </authorList>
    </citation>
    <scope>NUCLEOTIDE SEQUENCE</scope>
</reference>